<dbReference type="Gene3D" id="3.30.450.20">
    <property type="entry name" value="PAS domain"/>
    <property type="match status" value="1"/>
</dbReference>
<dbReference type="EMBL" id="HBGV01010195">
    <property type="protein sequence ID" value="CAD9494319.1"/>
    <property type="molecule type" value="Transcribed_RNA"/>
</dbReference>
<feature type="domain" description="PAS" evidence="1">
    <location>
        <begin position="112"/>
        <end position="216"/>
    </location>
</feature>
<dbReference type="SUPFAM" id="SSF55785">
    <property type="entry name" value="PYP-like sensor domain (PAS domain)"/>
    <property type="match status" value="1"/>
</dbReference>
<dbReference type="AlphaFoldDB" id="A0A7S2HLW3"/>
<dbReference type="NCBIfam" id="TIGR00229">
    <property type="entry name" value="sensory_box"/>
    <property type="match status" value="1"/>
</dbReference>
<proteinExistence type="predicted"/>
<organism evidence="2">
    <name type="scientific">Helicotheca tamesis</name>
    <dbReference type="NCBI Taxonomy" id="374047"/>
    <lineage>
        <taxon>Eukaryota</taxon>
        <taxon>Sar</taxon>
        <taxon>Stramenopiles</taxon>
        <taxon>Ochrophyta</taxon>
        <taxon>Bacillariophyta</taxon>
        <taxon>Mediophyceae</taxon>
        <taxon>Lithodesmiophycidae</taxon>
        <taxon>Lithodesmiales</taxon>
        <taxon>Lithodesmiaceae</taxon>
        <taxon>Helicotheca</taxon>
    </lineage>
</organism>
<name>A0A7S2HLW3_9STRA</name>
<dbReference type="InterPro" id="IPR000014">
    <property type="entry name" value="PAS"/>
</dbReference>
<evidence type="ECO:0000259" key="1">
    <source>
        <dbReference type="Pfam" id="PF13426"/>
    </source>
</evidence>
<accession>A0A7S2HLW3</accession>
<sequence length="241" mass="26785">MLSSRIIATVIAPKGRIILASTATKAIASMYSTRLFTSTTSSSSQQKAIMRRKKIPKSLESLEPIVPEYDPPTTRDGRTIDEVFAKIGEDDTAPLPNSFDEAMDVTMSNRAIIITEKTPPFRVVAVNQGWENLCGYTQDEARGKTIGQLLQGPETDHGASTALISQLLRGEEAATVLTNYTKEGRKFQNRVRLGPIYKDMNEKKISHYVGVLREIAETRDHFVEDLDIFKKNPMLIDLGPV</sequence>
<reference evidence="2" key="1">
    <citation type="submission" date="2021-01" db="EMBL/GenBank/DDBJ databases">
        <authorList>
            <person name="Corre E."/>
            <person name="Pelletier E."/>
            <person name="Niang G."/>
            <person name="Scheremetjew M."/>
            <person name="Finn R."/>
            <person name="Kale V."/>
            <person name="Holt S."/>
            <person name="Cochrane G."/>
            <person name="Meng A."/>
            <person name="Brown T."/>
            <person name="Cohen L."/>
        </authorList>
    </citation>
    <scope>NUCLEOTIDE SEQUENCE</scope>
    <source>
        <strain evidence="2">CCMP826</strain>
    </source>
</reference>
<gene>
    <name evidence="2" type="ORF">HTAM1171_LOCUS6322</name>
</gene>
<evidence type="ECO:0000313" key="2">
    <source>
        <dbReference type="EMBL" id="CAD9494319.1"/>
    </source>
</evidence>
<dbReference type="Pfam" id="PF13426">
    <property type="entry name" value="PAS_9"/>
    <property type="match status" value="1"/>
</dbReference>
<dbReference type="InterPro" id="IPR035965">
    <property type="entry name" value="PAS-like_dom_sf"/>
</dbReference>
<dbReference type="CDD" id="cd00130">
    <property type="entry name" value="PAS"/>
    <property type="match status" value="1"/>
</dbReference>
<protein>
    <recommendedName>
        <fullName evidence="1">PAS domain-containing protein</fullName>
    </recommendedName>
</protein>